<dbReference type="SUPFAM" id="SSF52210">
    <property type="entry name" value="Succinyl-CoA synthetase domains"/>
    <property type="match status" value="2"/>
</dbReference>
<dbReference type="InterPro" id="IPR051538">
    <property type="entry name" value="Acyl-CoA_Synth/Transferase"/>
</dbReference>
<dbReference type="InterPro" id="IPR036291">
    <property type="entry name" value="NAD(P)-bd_dom_sf"/>
</dbReference>
<evidence type="ECO:0000313" key="6">
    <source>
        <dbReference type="Proteomes" id="UP000319812"/>
    </source>
</evidence>
<dbReference type="SMART" id="SM00881">
    <property type="entry name" value="CoA_binding"/>
    <property type="match status" value="1"/>
</dbReference>
<proteinExistence type="predicted"/>
<dbReference type="InterPro" id="IPR016181">
    <property type="entry name" value="Acyl_CoA_acyltransferase"/>
</dbReference>
<name>A0A4Y4EX32_9GAMM</name>
<dbReference type="PANTHER" id="PTHR43334">
    <property type="entry name" value="ACETATE--COA LIGASE [ADP-FORMING]"/>
    <property type="match status" value="1"/>
</dbReference>
<organism evidence="5 6">
    <name type="scientific">Halomonas halmophila</name>
    <dbReference type="NCBI Taxonomy" id="252"/>
    <lineage>
        <taxon>Bacteria</taxon>
        <taxon>Pseudomonadati</taxon>
        <taxon>Pseudomonadota</taxon>
        <taxon>Gammaproteobacteria</taxon>
        <taxon>Oceanospirillales</taxon>
        <taxon>Halomonadaceae</taxon>
        <taxon>Halomonas</taxon>
    </lineage>
</organism>
<dbReference type="SUPFAM" id="SSF51735">
    <property type="entry name" value="NAD(P)-binding Rossmann-fold domains"/>
    <property type="match status" value="1"/>
</dbReference>
<dbReference type="Gene3D" id="3.40.630.30">
    <property type="match status" value="1"/>
</dbReference>
<dbReference type="InterPro" id="IPR000182">
    <property type="entry name" value="GNAT_dom"/>
</dbReference>
<dbReference type="Gene3D" id="3.40.50.261">
    <property type="entry name" value="Succinyl-CoA synthetase domains"/>
    <property type="match status" value="2"/>
</dbReference>
<keyword evidence="2" id="KW-0547">Nucleotide-binding</keyword>
<dbReference type="Pfam" id="PF13302">
    <property type="entry name" value="Acetyltransf_3"/>
    <property type="match status" value="1"/>
</dbReference>
<feature type="domain" description="N-acetyltransferase" evidence="4">
    <location>
        <begin position="749"/>
        <end position="905"/>
    </location>
</feature>
<dbReference type="InterPro" id="IPR016102">
    <property type="entry name" value="Succinyl-CoA_synth-like"/>
</dbReference>
<dbReference type="Gene3D" id="3.30.470.20">
    <property type="entry name" value="ATP-grasp fold, B domain"/>
    <property type="match status" value="1"/>
</dbReference>
<dbReference type="Pfam" id="PF13549">
    <property type="entry name" value="ATP-grasp_5"/>
    <property type="match status" value="1"/>
</dbReference>
<keyword evidence="1" id="KW-0436">Ligase</keyword>
<keyword evidence="5" id="KW-0808">Transferase</keyword>
<dbReference type="RefSeq" id="WP_141319307.1">
    <property type="nucleotide sequence ID" value="NZ_BJOC01000019.1"/>
</dbReference>
<protein>
    <submittedName>
        <fullName evidence="5">GCN5 family N-acetyltransferase</fullName>
    </submittedName>
</protein>
<dbReference type="InterPro" id="IPR003781">
    <property type="entry name" value="CoA-bd"/>
</dbReference>
<reference evidence="5 6" key="1">
    <citation type="submission" date="2019-06" db="EMBL/GenBank/DDBJ databases">
        <title>Whole genome shotgun sequence of Halomonas halmophila NBRC 15537.</title>
        <authorList>
            <person name="Hosoyama A."/>
            <person name="Uohara A."/>
            <person name="Ohji S."/>
            <person name="Ichikawa N."/>
        </authorList>
    </citation>
    <scope>NUCLEOTIDE SEQUENCE [LARGE SCALE GENOMIC DNA]</scope>
    <source>
        <strain evidence="5 6">NBRC 15537</strain>
    </source>
</reference>
<keyword evidence="3" id="KW-0067">ATP-binding</keyword>
<evidence type="ECO:0000313" key="5">
    <source>
        <dbReference type="EMBL" id="GED22502.1"/>
    </source>
</evidence>
<evidence type="ECO:0000256" key="1">
    <source>
        <dbReference type="ARBA" id="ARBA00022598"/>
    </source>
</evidence>
<dbReference type="SUPFAM" id="SSF55729">
    <property type="entry name" value="Acyl-CoA N-acyltransferases (Nat)"/>
    <property type="match status" value="1"/>
</dbReference>
<gene>
    <name evidence="5" type="ORF">HHA01_14790</name>
</gene>
<evidence type="ECO:0000256" key="2">
    <source>
        <dbReference type="ARBA" id="ARBA00022741"/>
    </source>
</evidence>
<dbReference type="AlphaFoldDB" id="A0A4Y4EX32"/>
<dbReference type="PANTHER" id="PTHR43334:SF1">
    <property type="entry name" value="3-HYDROXYPROPIONATE--COA LIGASE [ADP-FORMING]"/>
    <property type="match status" value="1"/>
</dbReference>
<dbReference type="InterPro" id="IPR032875">
    <property type="entry name" value="Succ_CoA_lig_flav_dom"/>
</dbReference>
<sequence>MSTRFLDYFFEPHSIVVVGASEQPDSMGGMVIGNLRDGGFRGPIWAMHDQPGDTATNHGRVYGEPCLDDVSDLSATPDLAVICSPVEAVAGWIEALGQHGVRAALVLSGGAQLDTVPEGQASIRQRILGAARASGLRVLGPECMGLIVPGRRLNASYSSQPVKRGRVAYLGQSGMLGNAMIDWAAGRGIGFSHLLTLGDSVDVLLPDLIDYINQYAPTKAILLHLERILDAQHFMTALRDASRHRLVLAIKSGRTAESDMSGLPPTPGIANRDQVFDAAFARAGVVRVDDSDELFDALETLSRMRPLRGDRLAVVSNGLGPAMLAIDKLISAGGRLAAFEPSTQALLQQEHQDRTKPGENPVDLGGLATPRHFVEAIELVAADPGVDAVLVVHAPTRLAASLETARAVIDARKRFRRNLLTSWMGLGEALSARHECNQAGIPTYISPEKAVKAFMHMVDYQGVQSLLQETPPSLPFATTPAIRRECRELIDRAKAEGRETLNHSAVAKVLEAYGIPSARSRYLTSPAEAREAASDFHGPMALKIVHEANCRPFRYRRHPHKLSAGLLQDLMTAEQVAEGIDRLGDKVREKFPGLEVREYCLQAMQRGKHSMQLCAGVTRDPVFGPLIVFGIGGYKVNVLADRQVALPPLNMSLAADVVGRTHAARLIREHSSDPQRDITRICELLVKLSQMASDLSELQGLELNPVLLNRDGVLAVDYAMDLGKPARFAIMPYPEELREWVTLRNGWGVEVRPVRAEDAPLIERFHGRLSEQSIRFRYFHHKADLSQRDLSMLTHINYDRQMAFIAEHPRADGSKEMLGVVRVWNDPDNIRTEFSIIIRDDLQGLGIGKLLMERMIRYSKSVGTLEMVGQIMADNHPMRALMKYLGFRQRYNMEEQVVDAVLRLNEPQNEWQRHRLEAMAAQ</sequence>
<dbReference type="GO" id="GO:0016874">
    <property type="term" value="F:ligase activity"/>
    <property type="evidence" value="ECO:0007669"/>
    <property type="project" value="UniProtKB-KW"/>
</dbReference>
<dbReference type="Pfam" id="PF13607">
    <property type="entry name" value="Succ_CoA_lig"/>
    <property type="match status" value="1"/>
</dbReference>
<evidence type="ECO:0000259" key="4">
    <source>
        <dbReference type="PROSITE" id="PS51186"/>
    </source>
</evidence>
<dbReference type="Gene3D" id="3.40.50.720">
    <property type="entry name" value="NAD(P)-binding Rossmann-like Domain"/>
    <property type="match status" value="1"/>
</dbReference>
<dbReference type="Pfam" id="PF13380">
    <property type="entry name" value="CoA_binding_2"/>
    <property type="match status" value="1"/>
</dbReference>
<dbReference type="OrthoDB" id="9807426at2"/>
<dbReference type="Gene3D" id="3.30.1490.20">
    <property type="entry name" value="ATP-grasp fold, A domain"/>
    <property type="match status" value="1"/>
</dbReference>
<evidence type="ECO:0000256" key="3">
    <source>
        <dbReference type="ARBA" id="ARBA00022840"/>
    </source>
</evidence>
<dbReference type="GO" id="GO:0016747">
    <property type="term" value="F:acyltransferase activity, transferring groups other than amino-acyl groups"/>
    <property type="evidence" value="ECO:0007669"/>
    <property type="project" value="InterPro"/>
</dbReference>
<comment type="caution">
    <text evidence="5">The sequence shown here is derived from an EMBL/GenBank/DDBJ whole genome shotgun (WGS) entry which is preliminary data.</text>
</comment>
<keyword evidence="6" id="KW-1185">Reference proteome</keyword>
<dbReference type="SUPFAM" id="SSF56059">
    <property type="entry name" value="Glutathione synthetase ATP-binding domain-like"/>
    <property type="match status" value="1"/>
</dbReference>
<dbReference type="GO" id="GO:0005524">
    <property type="term" value="F:ATP binding"/>
    <property type="evidence" value="ECO:0007669"/>
    <property type="project" value="UniProtKB-KW"/>
</dbReference>
<dbReference type="EMBL" id="BJOC01000019">
    <property type="protein sequence ID" value="GED22502.1"/>
    <property type="molecule type" value="Genomic_DNA"/>
</dbReference>
<dbReference type="InterPro" id="IPR013815">
    <property type="entry name" value="ATP_grasp_subdomain_1"/>
</dbReference>
<accession>A0A4Y4EX32</accession>
<dbReference type="PROSITE" id="PS51186">
    <property type="entry name" value="GNAT"/>
    <property type="match status" value="1"/>
</dbReference>
<dbReference type="Proteomes" id="UP000319812">
    <property type="component" value="Unassembled WGS sequence"/>
</dbReference>